<dbReference type="Proteomes" id="UP001454036">
    <property type="component" value="Unassembled WGS sequence"/>
</dbReference>
<name>A0AAV3PNX1_LITER</name>
<keyword evidence="4" id="KW-1185">Reference proteome</keyword>
<accession>A0AAV3PNX1</accession>
<keyword evidence="1" id="KW-0175">Coiled coil</keyword>
<evidence type="ECO:0000313" key="3">
    <source>
        <dbReference type="EMBL" id="GAA0152925.1"/>
    </source>
</evidence>
<gene>
    <name evidence="3" type="ORF">LIER_11284</name>
</gene>
<evidence type="ECO:0000256" key="2">
    <source>
        <dbReference type="SAM" id="MobiDB-lite"/>
    </source>
</evidence>
<reference evidence="3 4" key="1">
    <citation type="submission" date="2024-01" db="EMBL/GenBank/DDBJ databases">
        <title>The complete chloroplast genome sequence of Lithospermum erythrorhizon: insights into the phylogenetic relationship among Boraginaceae species and the maternal lineages of purple gromwells.</title>
        <authorList>
            <person name="Okada T."/>
            <person name="Watanabe K."/>
        </authorList>
    </citation>
    <scope>NUCLEOTIDE SEQUENCE [LARGE SCALE GENOMIC DNA]</scope>
</reference>
<feature type="coiled-coil region" evidence="1">
    <location>
        <begin position="378"/>
        <end position="426"/>
    </location>
</feature>
<evidence type="ECO:0000313" key="4">
    <source>
        <dbReference type="Proteomes" id="UP001454036"/>
    </source>
</evidence>
<dbReference type="AlphaFoldDB" id="A0AAV3PNX1"/>
<sequence>MREGHAIGVPYIWTLTEEAKGLPIPSAKDVDSVGKLRGVLPQGDNKQPWYTFCDEAMLVAASLVYDKVFSSEDKGKPPTWGIDFYTAVSFVLSEILYFNIFFSIAYEITAMAASTKPQLVDFNVMMMDHPSLFTRVAITTKTKPSESMVPEATSTSPHLPSAIVPTPSINPMLKRMKAKKYFPSKKKTSQVLDRDSLEEETQSLEAQPATGTIAPSPTRVVNLDSSTTVSDHDLARQGDVVVGPTCLQEEFNAPFPLRSSIPSTKKFALEEETRKTKVKAIRKDKVEASTLASPLLKYSRRYLETPYEVPNLEVTSDALWEDPKFHFHLARSLLSKNMGAQYTHLVDPYVAFAQSMKHITQRTIAFKNSLNLGLDKECTAQKEKLEGQTKRVDELIEELTKERDAAKAWSAEKIQLKAERDNLRAAKLSLQVCDEELKRAKIDEANKAFDALA</sequence>
<feature type="region of interest" description="Disordered" evidence="2">
    <location>
        <begin position="185"/>
        <end position="219"/>
    </location>
</feature>
<feature type="compositionally biased region" description="Polar residues" evidence="2">
    <location>
        <begin position="203"/>
        <end position="215"/>
    </location>
</feature>
<proteinExistence type="predicted"/>
<organism evidence="3 4">
    <name type="scientific">Lithospermum erythrorhizon</name>
    <name type="common">Purple gromwell</name>
    <name type="synonym">Lithospermum officinale var. erythrorhizon</name>
    <dbReference type="NCBI Taxonomy" id="34254"/>
    <lineage>
        <taxon>Eukaryota</taxon>
        <taxon>Viridiplantae</taxon>
        <taxon>Streptophyta</taxon>
        <taxon>Embryophyta</taxon>
        <taxon>Tracheophyta</taxon>
        <taxon>Spermatophyta</taxon>
        <taxon>Magnoliopsida</taxon>
        <taxon>eudicotyledons</taxon>
        <taxon>Gunneridae</taxon>
        <taxon>Pentapetalae</taxon>
        <taxon>asterids</taxon>
        <taxon>lamiids</taxon>
        <taxon>Boraginales</taxon>
        <taxon>Boraginaceae</taxon>
        <taxon>Boraginoideae</taxon>
        <taxon>Lithospermeae</taxon>
        <taxon>Lithospermum</taxon>
    </lineage>
</organism>
<dbReference type="EMBL" id="BAABME010002080">
    <property type="protein sequence ID" value="GAA0152925.1"/>
    <property type="molecule type" value="Genomic_DNA"/>
</dbReference>
<feature type="region of interest" description="Disordered" evidence="2">
    <location>
        <begin position="144"/>
        <end position="164"/>
    </location>
</feature>
<protein>
    <submittedName>
        <fullName evidence="3">Uncharacterized protein</fullName>
    </submittedName>
</protein>
<comment type="caution">
    <text evidence="3">The sequence shown here is derived from an EMBL/GenBank/DDBJ whole genome shotgun (WGS) entry which is preliminary data.</text>
</comment>
<evidence type="ECO:0000256" key="1">
    <source>
        <dbReference type="SAM" id="Coils"/>
    </source>
</evidence>